<evidence type="ECO:0000256" key="4">
    <source>
        <dbReference type="ARBA" id="ARBA00022741"/>
    </source>
</evidence>
<organism evidence="10 11">
    <name type="scientific">Micromonospora haikouensis</name>
    <dbReference type="NCBI Taxonomy" id="686309"/>
    <lineage>
        <taxon>Bacteria</taxon>
        <taxon>Bacillati</taxon>
        <taxon>Actinomycetota</taxon>
        <taxon>Actinomycetes</taxon>
        <taxon>Micromonosporales</taxon>
        <taxon>Micromonosporaceae</taxon>
        <taxon>Micromonospora</taxon>
    </lineage>
</organism>
<keyword evidence="2 10" id="KW-0723">Serine/threonine-protein kinase</keyword>
<keyword evidence="6 7" id="KW-0067">ATP-binding</keyword>
<keyword evidence="5 10" id="KW-0418">Kinase</keyword>
<dbReference type="RefSeq" id="WP_043965944.1">
    <property type="nucleotide sequence ID" value="NZ_JBIAOP010000007.1"/>
</dbReference>
<dbReference type="GeneID" id="301306394"/>
<name>A0A0D0VQY8_9ACTN</name>
<dbReference type="PANTHER" id="PTHR43289:SF6">
    <property type="entry name" value="SERINE_THREONINE-PROTEIN KINASE NEKL-3"/>
    <property type="match status" value="1"/>
</dbReference>
<dbReference type="InterPro" id="IPR000719">
    <property type="entry name" value="Prot_kinase_dom"/>
</dbReference>
<dbReference type="EC" id="2.7.11.1" evidence="1"/>
<dbReference type="CDD" id="cd14014">
    <property type="entry name" value="STKc_PknB_like"/>
    <property type="match status" value="1"/>
</dbReference>
<evidence type="ECO:0000256" key="6">
    <source>
        <dbReference type="ARBA" id="ARBA00022840"/>
    </source>
</evidence>
<dbReference type="Gene3D" id="1.10.510.10">
    <property type="entry name" value="Transferase(Phosphotransferase) domain 1"/>
    <property type="match status" value="1"/>
</dbReference>
<evidence type="ECO:0000256" key="3">
    <source>
        <dbReference type="ARBA" id="ARBA00022679"/>
    </source>
</evidence>
<accession>A0A0D0VQY8</accession>
<evidence type="ECO:0000256" key="7">
    <source>
        <dbReference type="PROSITE-ProRule" id="PRU10141"/>
    </source>
</evidence>
<reference evidence="10 11" key="1">
    <citation type="submission" date="2015-01" db="EMBL/GenBank/DDBJ databases">
        <title>Sequencing and annotation of Micromonospora carbonacea strain JXNU-1 genome.</title>
        <authorList>
            <person name="Long Z."/>
            <person name="Huang Y."/>
            <person name="Jiang Y."/>
        </authorList>
    </citation>
    <scope>NUCLEOTIDE SEQUENCE [LARGE SCALE GENOMIC DNA]</scope>
    <source>
        <strain evidence="10 11">JXNU-1</strain>
    </source>
</reference>
<evidence type="ECO:0000313" key="10">
    <source>
        <dbReference type="EMBL" id="KIR63208.1"/>
    </source>
</evidence>
<feature type="region of interest" description="Disordered" evidence="8">
    <location>
        <begin position="301"/>
        <end position="346"/>
    </location>
</feature>
<evidence type="ECO:0000256" key="5">
    <source>
        <dbReference type="ARBA" id="ARBA00022777"/>
    </source>
</evidence>
<dbReference type="PANTHER" id="PTHR43289">
    <property type="entry name" value="MITOGEN-ACTIVATED PROTEIN KINASE KINASE KINASE 20-RELATED"/>
    <property type="match status" value="1"/>
</dbReference>
<feature type="compositionally biased region" description="Pro residues" evidence="8">
    <location>
        <begin position="301"/>
        <end position="338"/>
    </location>
</feature>
<keyword evidence="3" id="KW-0808">Transferase</keyword>
<dbReference type="GO" id="GO:0005524">
    <property type="term" value="F:ATP binding"/>
    <property type="evidence" value="ECO:0007669"/>
    <property type="project" value="UniProtKB-UniRule"/>
</dbReference>
<sequence length="516" mass="53564">MATLHAGRLLARRYRLIDQIGAGGMSVIWRARDEVLDRTVALKVLAPSLAADARFRDMVREEARSAAQLVHPHVTAVHDYGETLAPDGSITSFVVMELLAGEELEYRLTEGPLPWPEAVEIGAQVAEALAAAHRLGIVHRDITPANVMMTPVGAKVLDFGIATHVGAPDEDEDGGTFGTPAYVAPERLDGAPAQPATDIYSLGVLLYETLTGQVPYPADTWEQLGAALEGGDEPPPLEVPGLPSEVVRICLRCLSRQPRDRPTAHQVALALRDQLLPADPQAATMLAPTMTLPSIVAPPVPAGPPAPAPPPPPGGAPGAAPAPPPGDTPGPATPPQPAGSPGRSRRRWAVPVVAAGAAVAAAGVLLWPRLDEQPDPPPRALPTESPAGESLGAAPTRSPSAPPTTTRPPARPRATPSAAATTTPPAPSGGSVTEMATEIRQLIDTGVADGGIRVDVGTDIRNLLGHAVEANSAGDLAAAVQRARDKVAERQREGSITPAYARQLDTAFQRLGAARL</sequence>
<protein>
    <recommendedName>
        <fullName evidence="1">non-specific serine/threonine protein kinase</fullName>
        <ecNumber evidence="1">2.7.11.1</ecNumber>
    </recommendedName>
</protein>
<evidence type="ECO:0000256" key="8">
    <source>
        <dbReference type="SAM" id="MobiDB-lite"/>
    </source>
</evidence>
<dbReference type="Proteomes" id="UP000032254">
    <property type="component" value="Unassembled WGS sequence"/>
</dbReference>
<dbReference type="AlphaFoldDB" id="A0A0D0VQY8"/>
<gene>
    <name evidence="10" type="ORF">TK50_20290</name>
</gene>
<keyword evidence="11" id="KW-1185">Reference proteome</keyword>
<proteinExistence type="predicted"/>
<dbReference type="SUPFAM" id="SSF56112">
    <property type="entry name" value="Protein kinase-like (PK-like)"/>
    <property type="match status" value="1"/>
</dbReference>
<dbReference type="Pfam" id="PF00069">
    <property type="entry name" value="Pkinase"/>
    <property type="match status" value="1"/>
</dbReference>
<keyword evidence="4 7" id="KW-0547">Nucleotide-binding</keyword>
<feature type="domain" description="Protein kinase" evidence="9">
    <location>
        <begin position="14"/>
        <end position="276"/>
    </location>
</feature>
<feature type="compositionally biased region" description="Low complexity" evidence="8">
    <location>
        <begin position="412"/>
        <end position="423"/>
    </location>
</feature>
<evidence type="ECO:0000256" key="2">
    <source>
        <dbReference type="ARBA" id="ARBA00022527"/>
    </source>
</evidence>
<feature type="region of interest" description="Disordered" evidence="8">
    <location>
        <begin position="369"/>
        <end position="432"/>
    </location>
</feature>
<dbReference type="GO" id="GO:0004674">
    <property type="term" value="F:protein serine/threonine kinase activity"/>
    <property type="evidence" value="ECO:0007669"/>
    <property type="project" value="UniProtKB-KW"/>
</dbReference>
<feature type="compositionally biased region" description="Pro residues" evidence="8">
    <location>
        <begin position="400"/>
        <end position="411"/>
    </location>
</feature>
<evidence type="ECO:0000313" key="11">
    <source>
        <dbReference type="Proteomes" id="UP000032254"/>
    </source>
</evidence>
<comment type="caution">
    <text evidence="10">The sequence shown here is derived from an EMBL/GenBank/DDBJ whole genome shotgun (WGS) entry which is preliminary data.</text>
</comment>
<dbReference type="PROSITE" id="PS50011">
    <property type="entry name" value="PROTEIN_KINASE_DOM"/>
    <property type="match status" value="1"/>
</dbReference>
<dbReference type="Gene3D" id="3.30.200.20">
    <property type="entry name" value="Phosphorylase Kinase, domain 1"/>
    <property type="match status" value="1"/>
</dbReference>
<dbReference type="PATRIC" id="fig|47853.6.peg.4244"/>
<dbReference type="InterPro" id="IPR017441">
    <property type="entry name" value="Protein_kinase_ATP_BS"/>
</dbReference>
<dbReference type="PROSITE" id="PS00109">
    <property type="entry name" value="PROTEIN_KINASE_TYR"/>
    <property type="match status" value="1"/>
</dbReference>
<dbReference type="InterPro" id="IPR011009">
    <property type="entry name" value="Kinase-like_dom_sf"/>
</dbReference>
<feature type="binding site" evidence="7">
    <location>
        <position position="43"/>
    </location>
    <ligand>
        <name>ATP</name>
        <dbReference type="ChEBI" id="CHEBI:30616"/>
    </ligand>
</feature>
<dbReference type="OrthoDB" id="4408092at2"/>
<evidence type="ECO:0000259" key="9">
    <source>
        <dbReference type="PROSITE" id="PS50011"/>
    </source>
</evidence>
<evidence type="ECO:0000256" key="1">
    <source>
        <dbReference type="ARBA" id="ARBA00012513"/>
    </source>
</evidence>
<dbReference type="PROSITE" id="PS00107">
    <property type="entry name" value="PROTEIN_KINASE_ATP"/>
    <property type="match status" value="1"/>
</dbReference>
<dbReference type="InterPro" id="IPR008266">
    <property type="entry name" value="Tyr_kinase_AS"/>
</dbReference>
<dbReference type="EMBL" id="JXSX01000002">
    <property type="protein sequence ID" value="KIR63208.1"/>
    <property type="molecule type" value="Genomic_DNA"/>
</dbReference>